<gene>
    <name evidence="4" type="ORF">C7S18_00635</name>
</gene>
<reference evidence="4 5" key="1">
    <citation type="submission" date="2018-03" db="EMBL/GenBank/DDBJ databases">
        <title>Ahniella affigens gen. nov., sp. nov., a gammaproteobacterium isolated from sandy soil near a stream.</title>
        <authorList>
            <person name="Ko Y."/>
            <person name="Kim J.-H."/>
        </authorList>
    </citation>
    <scope>NUCLEOTIDE SEQUENCE [LARGE SCALE GENOMIC DNA]</scope>
    <source>
        <strain evidence="4 5">D13</strain>
    </source>
</reference>
<dbReference type="SUPFAM" id="SSF53300">
    <property type="entry name" value="vWA-like"/>
    <property type="match status" value="1"/>
</dbReference>
<dbReference type="InterPro" id="IPR002035">
    <property type="entry name" value="VWF_A"/>
</dbReference>
<feature type="domain" description="VWFA" evidence="3">
    <location>
        <begin position="565"/>
        <end position="749"/>
    </location>
</feature>
<evidence type="ECO:0000256" key="2">
    <source>
        <dbReference type="SAM" id="SignalP"/>
    </source>
</evidence>
<sequence length="1378" mass="145182">MLRVYPVRFGLLLSLLTASNATFADIPANEPPLDKTINSANGLYQLRYTDNIYTTNYMPTSQVQASANALDRTGSAQVGFPLGYHDGYVDLGFRTPYFGGGVRDVTFWDCKDPADPDAFDCDNGFAVLEQIVMPAPTYRNRSESCLRMILGHELFHHVEFAHVNAGGGSGCGKVFGTTVCEGQARAMQDKVYFDLDLVPAASCIASFRGEANLYLGAPDLDILKSSYTSALFWTYLMEQYGTFNTEPYRGADFLTAWWDLAEDRVANPDIADITQQAIKLFEPNDTFINAYQDFTIANLMKDMSLLGLPVTAQARYQYIDEQPVLGQNNLMAFDAVALSDTATVSANQTVQRSFDAQRLGADYIRFDVSNCPAGSTMAFDVAPDPGASNPTPGAQALISLLLTKAPAAPIRLWKWRASSAKASAVQAVGTPYQYAYVIASGRNGHYAGRATAQCKPAPLAPILKFAGKQAQPGPGVQPVGMVKVQVPDSGVPGQMLAGLAASDFQLQVGGLNATIEAALPDGDGYLLRFRHPTQSTAGPFPVSVQVGAQTTSLANAIRYDQPEPELIMVLDLTQSMQTTGLLLPAIQKVREAAARMRSTARFGLVGFVGNGTEPGLDASVLLPLAPLNSAQRASLESVLSTIGTSTQSAGAPGDGVQAAINEFTARGGNGPKSIILLSDGGIGEGATVAALESNLAAQRIAVHAIALGPQTNQGYYDLLGRTSAGSYHYVPSQSGGPDAAALDLAMDSSAGVATREHILLARQVPVPAGVTVDHSVRLDASVLGASGVVVFAAETAANAASPPSSIRLFRPSGQEVVANAQVEIVDSPRGRYFRVDDAGNGDWIVRVSPNGAGGATAVDLKVLMAESRLPGLIPAITRARTGTGDLRTGEAIAVVADLQSANTDDASHMGPATATLETPSGGNVVLSMQYRPKRAEALFAGDDAPARVETEIDALREGWPIGLPDDASSGGVRGSYRLVFDVVFGSGAAPYHLRSTRSVVATTDTTDADADGLPDRWEQDRSCALDAATGSNADPDQDGLDNASERVQGTDPCSADTDEGGEPDGSEVQFGRSPLLADDDAFSGQPSVAIDNEFSQHEAMPVLPPNSLPLRYDVDTRAGHVKVFSGGDVQGPYQLLATLSGANLTGQYLDTGLNLGQRYCYRVQAGLNNGAAGLMSEPVCATVRSDMRAPTGMIALADGANQSSAGVVTAHLDLDHESPIGAAMRLRLPDGSVTGWLTFQSTFTINVSSVPRPTTIRVDAQFRDADGNTSPWYADELDLIDAGTVGGVRGSFRGGVNVAAGDVNVRAMGETQIPPQTSDVNGDFLLRDLRPGTYQLEFSHPLYHTLVRTVSVGAGGALDLGEIMLTPIPGELFANSFE</sequence>
<reference evidence="4 5" key="2">
    <citation type="submission" date="2018-03" db="EMBL/GenBank/DDBJ databases">
        <authorList>
            <person name="Keele B.F."/>
        </authorList>
    </citation>
    <scope>NUCLEOTIDE SEQUENCE [LARGE SCALE GENOMIC DNA]</scope>
    <source>
        <strain evidence="4 5">D13</strain>
    </source>
</reference>
<keyword evidence="2" id="KW-0732">Signal</keyword>
<keyword evidence="5" id="KW-1185">Reference proteome</keyword>
<evidence type="ECO:0000313" key="5">
    <source>
        <dbReference type="Proteomes" id="UP000241074"/>
    </source>
</evidence>
<dbReference type="EMBL" id="CP027860">
    <property type="protein sequence ID" value="AVP95793.1"/>
    <property type="molecule type" value="Genomic_DNA"/>
</dbReference>
<evidence type="ECO:0000313" key="4">
    <source>
        <dbReference type="EMBL" id="AVP95793.1"/>
    </source>
</evidence>
<name>A0A2P1PLT0_9GAMM</name>
<dbReference type="Gene3D" id="3.40.50.410">
    <property type="entry name" value="von Willebrand factor, type A domain"/>
    <property type="match status" value="1"/>
</dbReference>
<feature type="signal peptide" evidence="2">
    <location>
        <begin position="1"/>
        <end position="24"/>
    </location>
</feature>
<accession>A0A2P1PLT0</accession>
<dbReference type="Gene3D" id="2.60.40.1120">
    <property type="entry name" value="Carboxypeptidase-like, regulatory domain"/>
    <property type="match status" value="1"/>
</dbReference>
<organism evidence="4 5">
    <name type="scientific">Ahniella affigens</name>
    <dbReference type="NCBI Taxonomy" id="2021234"/>
    <lineage>
        <taxon>Bacteria</taxon>
        <taxon>Pseudomonadati</taxon>
        <taxon>Pseudomonadota</taxon>
        <taxon>Gammaproteobacteria</taxon>
        <taxon>Lysobacterales</taxon>
        <taxon>Rhodanobacteraceae</taxon>
        <taxon>Ahniella</taxon>
    </lineage>
</organism>
<dbReference type="KEGG" id="xba:C7S18_00635"/>
<dbReference type="PROSITE" id="PS50234">
    <property type="entry name" value="VWFA"/>
    <property type="match status" value="1"/>
</dbReference>
<dbReference type="SUPFAM" id="SSF49452">
    <property type="entry name" value="Starch-binding domain-like"/>
    <property type="match status" value="1"/>
</dbReference>
<feature type="chain" id="PRO_5015193218" description="VWFA domain-containing protein" evidence="2">
    <location>
        <begin position="25"/>
        <end position="1378"/>
    </location>
</feature>
<dbReference type="InterPro" id="IPR051266">
    <property type="entry name" value="CLCR"/>
</dbReference>
<feature type="compositionally biased region" description="Acidic residues" evidence="1">
    <location>
        <begin position="1056"/>
        <end position="1065"/>
    </location>
</feature>
<dbReference type="RefSeq" id="WP_106889722.1">
    <property type="nucleotide sequence ID" value="NZ_CP027860.1"/>
</dbReference>
<evidence type="ECO:0000256" key="1">
    <source>
        <dbReference type="SAM" id="MobiDB-lite"/>
    </source>
</evidence>
<dbReference type="InterPro" id="IPR013784">
    <property type="entry name" value="Carb-bd-like_fold"/>
</dbReference>
<protein>
    <recommendedName>
        <fullName evidence="3">VWFA domain-containing protein</fullName>
    </recommendedName>
</protein>
<dbReference type="OrthoDB" id="9815868at2"/>
<dbReference type="InterPro" id="IPR036465">
    <property type="entry name" value="vWFA_dom_sf"/>
</dbReference>
<feature type="region of interest" description="Disordered" evidence="1">
    <location>
        <begin position="1027"/>
        <end position="1072"/>
    </location>
</feature>
<dbReference type="PANTHER" id="PTHR10579:SF43">
    <property type="entry name" value="ZINC FINGER (C3HC4-TYPE RING FINGER) FAMILY PROTEIN"/>
    <property type="match status" value="1"/>
</dbReference>
<proteinExistence type="predicted"/>
<dbReference type="GO" id="GO:0030246">
    <property type="term" value="F:carbohydrate binding"/>
    <property type="evidence" value="ECO:0007669"/>
    <property type="project" value="InterPro"/>
</dbReference>
<evidence type="ECO:0000259" key="3">
    <source>
        <dbReference type="PROSITE" id="PS50234"/>
    </source>
</evidence>
<dbReference type="Proteomes" id="UP000241074">
    <property type="component" value="Chromosome"/>
</dbReference>
<dbReference type="SMART" id="SM00327">
    <property type="entry name" value="VWA"/>
    <property type="match status" value="1"/>
</dbReference>
<dbReference type="PANTHER" id="PTHR10579">
    <property type="entry name" value="CALCIUM-ACTIVATED CHLORIDE CHANNEL REGULATOR"/>
    <property type="match status" value="1"/>
</dbReference>